<dbReference type="Pfam" id="PF13579">
    <property type="entry name" value="Glyco_trans_4_4"/>
    <property type="match status" value="1"/>
</dbReference>
<dbReference type="KEGG" id="cbx:Cenrod_0494"/>
<dbReference type="SUPFAM" id="SSF53756">
    <property type="entry name" value="UDP-Glycosyltransferase/glycogen phosphorylase"/>
    <property type="match status" value="1"/>
</dbReference>
<dbReference type="InterPro" id="IPR028098">
    <property type="entry name" value="Glyco_trans_4-like_N"/>
</dbReference>
<reference evidence="2 3" key="1">
    <citation type="journal article" date="2013" name="Genome Biol.">
        <title>Genomic analysis reveals key aspects of prokaryotic symbiosis in the phototrophic consortium "Chlorochromatium aggregatum".</title>
        <authorList>
            <person name="Liu Z."/>
            <person name="Muller J."/>
            <person name="Li T."/>
            <person name="Alvey R.M."/>
            <person name="Vogl K."/>
            <person name="Frigaard N.U."/>
            <person name="Rockwell N.C."/>
            <person name="Boyd E.S."/>
            <person name="Tomsho L.P."/>
            <person name="Schuster S.C."/>
            <person name="Henke P."/>
            <person name="Rohde M."/>
            <person name="Overmann J."/>
            <person name="Bryant D.A."/>
        </authorList>
    </citation>
    <scope>NUCLEOTIDE SEQUENCE [LARGE SCALE GENOMIC DNA]</scope>
    <source>
        <strain evidence="2">CR</strain>
    </source>
</reference>
<dbReference type="InterPro" id="IPR050194">
    <property type="entry name" value="Glycosyltransferase_grp1"/>
</dbReference>
<evidence type="ECO:0000313" key="3">
    <source>
        <dbReference type="Proteomes" id="UP000017184"/>
    </source>
</evidence>
<dbReference type="PANTHER" id="PTHR45947:SF3">
    <property type="entry name" value="SULFOQUINOVOSYL TRANSFERASE SQD2"/>
    <property type="match status" value="1"/>
</dbReference>
<dbReference type="eggNOG" id="COG0438">
    <property type="taxonomic scope" value="Bacteria"/>
</dbReference>
<dbReference type="GO" id="GO:0016758">
    <property type="term" value="F:hexosyltransferase activity"/>
    <property type="evidence" value="ECO:0007669"/>
    <property type="project" value="TreeGrafter"/>
</dbReference>
<dbReference type="EMBL" id="CP004885">
    <property type="protein sequence ID" value="AGX86608.1"/>
    <property type="molecule type" value="Genomic_DNA"/>
</dbReference>
<dbReference type="Pfam" id="PF13692">
    <property type="entry name" value="Glyco_trans_1_4"/>
    <property type="match status" value="1"/>
</dbReference>
<dbReference type="PATRIC" id="fig|946483.4.peg.495"/>
<dbReference type="CDD" id="cd03794">
    <property type="entry name" value="GT4_WbuB-like"/>
    <property type="match status" value="1"/>
</dbReference>
<proteinExistence type="predicted"/>
<evidence type="ECO:0000313" key="2">
    <source>
        <dbReference type="EMBL" id="AGX86608.1"/>
    </source>
</evidence>
<keyword evidence="2" id="KW-0808">Transferase</keyword>
<dbReference type="HOGENOM" id="CLU_009583_11_2_4"/>
<dbReference type="PANTHER" id="PTHR45947">
    <property type="entry name" value="SULFOQUINOVOSYL TRANSFERASE SQD2"/>
    <property type="match status" value="1"/>
</dbReference>
<accession>U5N8L6</accession>
<gene>
    <name evidence="2" type="ORF">Cenrod_0494</name>
</gene>
<sequence>MHILFLTDNFPPEVNAPASRTFEHCREWVKAGHQVTVITGAPNFPKGKVFDGYRNRLWHEETMVGIRVIRVWTYITANEGFAKRTLDYLSYMVTGFLASLFVRRVDIVVGTSPQFFTVCAAYACGLFKCVPWVFELRDIWPESIRVVGAMKASKVLDLLEKVELFLYRKASAIVSVTHAFRTALMRRGVDGNKIHVVTNGVDITRFSPTEKDTALLQQYGLQGKFVAGYIGTHGLAHALDTVLDAAKALKSAPDGDRFRFILLGDGANKTALRQRAQAEGLDSVIFVDSVPKDQVVRYWSLLDASIIHLKKDKLFTTVIPSKLFECMGMAIPVLHGVQGESAGIVEREDVGLLFEPENPEALIQNLRRLADESLLLNRFKANGPIAAKHYDRVALATNMLNILETQAKRVC</sequence>
<feature type="domain" description="Glycosyltransferase subfamily 4-like N-terminal" evidence="1">
    <location>
        <begin position="18"/>
        <end position="200"/>
    </location>
</feature>
<keyword evidence="3" id="KW-1185">Reference proteome</keyword>
<dbReference type="Gene3D" id="3.40.50.2000">
    <property type="entry name" value="Glycogen Phosphorylase B"/>
    <property type="match status" value="2"/>
</dbReference>
<protein>
    <submittedName>
        <fullName evidence="2">Glycosyltransferase</fullName>
    </submittedName>
</protein>
<evidence type="ECO:0000259" key="1">
    <source>
        <dbReference type="Pfam" id="PF13579"/>
    </source>
</evidence>
<dbReference type="AlphaFoldDB" id="U5N8L6"/>
<organism evidence="2 3">
    <name type="scientific">Candidatus Symbiobacter mobilis CR</name>
    <dbReference type="NCBI Taxonomy" id="946483"/>
    <lineage>
        <taxon>Bacteria</taxon>
        <taxon>Pseudomonadati</taxon>
        <taxon>Pseudomonadota</taxon>
        <taxon>Betaproteobacteria</taxon>
        <taxon>Burkholderiales</taxon>
        <taxon>Comamonadaceae</taxon>
    </lineage>
</organism>
<dbReference type="OrthoDB" id="9787293at2"/>
<dbReference type="STRING" id="946483.Cenrod_0494"/>
<dbReference type="Proteomes" id="UP000017184">
    <property type="component" value="Chromosome"/>
</dbReference>
<name>U5N8L6_9BURK</name>